<gene>
    <name evidence="3" type="ORF">DBV15_00745</name>
</gene>
<dbReference type="EMBL" id="QBLH01001803">
    <property type="protein sequence ID" value="TGZ51018.1"/>
    <property type="molecule type" value="Genomic_DNA"/>
</dbReference>
<comment type="caution">
    <text evidence="3">The sequence shown here is derived from an EMBL/GenBank/DDBJ whole genome shotgun (WGS) entry which is preliminary data.</text>
</comment>
<organism evidence="3 4">
    <name type="scientific">Temnothorax longispinosus</name>
    <dbReference type="NCBI Taxonomy" id="300112"/>
    <lineage>
        <taxon>Eukaryota</taxon>
        <taxon>Metazoa</taxon>
        <taxon>Ecdysozoa</taxon>
        <taxon>Arthropoda</taxon>
        <taxon>Hexapoda</taxon>
        <taxon>Insecta</taxon>
        <taxon>Pterygota</taxon>
        <taxon>Neoptera</taxon>
        <taxon>Endopterygota</taxon>
        <taxon>Hymenoptera</taxon>
        <taxon>Apocrita</taxon>
        <taxon>Aculeata</taxon>
        <taxon>Formicoidea</taxon>
        <taxon>Formicidae</taxon>
        <taxon>Myrmicinae</taxon>
        <taxon>Temnothorax</taxon>
    </lineage>
</organism>
<feature type="domain" description="SCA7" evidence="2">
    <location>
        <begin position="223"/>
        <end position="290"/>
    </location>
</feature>
<dbReference type="PANTHER" id="PTHR15117:SF24">
    <property type="entry name" value="SCA7 DOMAIN-CONTAINING PROTEIN"/>
    <property type="match status" value="1"/>
</dbReference>
<dbReference type="Proteomes" id="UP000310200">
    <property type="component" value="Unassembled WGS sequence"/>
</dbReference>
<dbReference type="STRING" id="300112.A0A4S2KSP9"/>
<evidence type="ECO:0000313" key="3">
    <source>
        <dbReference type="EMBL" id="TGZ51018.1"/>
    </source>
</evidence>
<evidence type="ECO:0000256" key="1">
    <source>
        <dbReference type="SAM" id="MobiDB-lite"/>
    </source>
</evidence>
<feature type="compositionally biased region" description="Polar residues" evidence="1">
    <location>
        <begin position="173"/>
        <end position="188"/>
    </location>
</feature>
<dbReference type="PANTHER" id="PTHR15117">
    <property type="entry name" value="ATAXIN 7 RELATED"/>
    <property type="match status" value="1"/>
</dbReference>
<feature type="region of interest" description="Disordered" evidence="1">
    <location>
        <begin position="426"/>
        <end position="446"/>
    </location>
</feature>
<feature type="region of interest" description="Disordered" evidence="1">
    <location>
        <begin position="21"/>
        <end position="40"/>
    </location>
</feature>
<feature type="region of interest" description="Disordered" evidence="1">
    <location>
        <begin position="558"/>
        <end position="577"/>
    </location>
</feature>
<accession>A0A4S2KSP9</accession>
<feature type="region of interest" description="Disordered" evidence="1">
    <location>
        <begin position="150"/>
        <end position="226"/>
    </location>
</feature>
<reference evidence="3 4" key="1">
    <citation type="journal article" date="2019" name="Philos. Trans. R. Soc. Lond., B, Biol. Sci.">
        <title>Ant behaviour and brain gene expression of defending hosts depend on the ecological success of the intruding social parasite.</title>
        <authorList>
            <person name="Kaur R."/>
            <person name="Stoldt M."/>
            <person name="Jongepier E."/>
            <person name="Feldmeyer B."/>
            <person name="Menzel F."/>
            <person name="Bornberg-Bauer E."/>
            <person name="Foitzik S."/>
        </authorList>
    </citation>
    <scope>NUCLEOTIDE SEQUENCE [LARGE SCALE GENOMIC DNA]</scope>
    <source>
        <tissue evidence="3">Whole body</tissue>
    </source>
</reference>
<evidence type="ECO:0000259" key="2">
    <source>
        <dbReference type="PROSITE" id="PS51505"/>
    </source>
</evidence>
<proteinExistence type="predicted"/>
<protein>
    <submittedName>
        <fullName evidence="3">Ataxin-7-like protein 2</fullName>
    </submittedName>
</protein>
<feature type="compositionally biased region" description="Low complexity" evidence="1">
    <location>
        <begin position="158"/>
        <end position="172"/>
    </location>
</feature>
<sequence length="639" mass="68459">MSGSDSPTFFHGQPWSSWIERIGRDKPLSDEETEVQPSSSVTRLSSDDIDLYGFCPERDDFYGVVCEICDAIVKPQALIQHMECRHPSGMANFPPPATPIAKPSVKTPFCKVSKLKRSTQPSAPSSVSSAIPIVGGAKLNHTTVKRTADQTNLSAGGSLPISSSPRSPLESITVQTTSPNVAGSSNIISAPTSSGGSPSKSPGPSSSSSGSQPRRKRLKADRSLLKDREYDPDRHCGVWNEETGKPCTRSLTCKAHTVSLRRTVVGRSKTFDKLLAEHRAAKEQPNSGGSRQTTKVTVSGTVTVSSAVTAAAAAVSNLNNPLAPNTPVSIADTETPSSPPVLSLPDTYPLPKAVDLLYRCLAPHGSTKPTKLEEDFVNSEELRNLESTLVVNSTVAGSSSSNSSSGSSQQQSNSMMAPISVMLPSLSPLPGANSEESPGVATLIPSTTTTPTMPVVPAPLPATCVQPPTVVATVLEGETPVDIDAETMSMYSPVYTTKDTKSQLVMQIQSRPNSHSSQSPISVRSYQQMQAAMPSLNLFEPVEQLEQQHASQINGKRLNHASSASRQQKRHKSQHEHVLYQSSQDFPTSASIQVEATTTSSPYPHFGDISWSNCHPEPLAVSRWLRISSSRKQYNFNIH</sequence>
<dbReference type="AlphaFoldDB" id="A0A4S2KSP9"/>
<keyword evidence="4" id="KW-1185">Reference proteome</keyword>
<dbReference type="InterPro" id="IPR052237">
    <property type="entry name" value="Ataxin-7-like_regulator"/>
</dbReference>
<dbReference type="PROSITE" id="PS51505">
    <property type="entry name" value="SCA7"/>
    <property type="match status" value="1"/>
</dbReference>
<feature type="compositionally biased region" description="Low complexity" evidence="1">
    <location>
        <begin position="189"/>
        <end position="211"/>
    </location>
</feature>
<name>A0A4S2KSP9_9HYME</name>
<dbReference type="InterPro" id="IPR013243">
    <property type="entry name" value="SCA7_dom"/>
</dbReference>
<feature type="region of interest" description="Disordered" evidence="1">
    <location>
        <begin position="393"/>
        <end position="414"/>
    </location>
</feature>
<evidence type="ECO:0000313" key="4">
    <source>
        <dbReference type="Proteomes" id="UP000310200"/>
    </source>
</evidence>
<dbReference type="Gene3D" id="6.10.140.1270">
    <property type="match status" value="1"/>
</dbReference>
<dbReference type="Pfam" id="PF08313">
    <property type="entry name" value="SCA7"/>
    <property type="match status" value="1"/>
</dbReference>
<feature type="compositionally biased region" description="Low complexity" evidence="1">
    <location>
        <begin position="397"/>
        <end position="414"/>
    </location>
</feature>